<comment type="caution">
    <text evidence="2">The sequence shown here is derived from an EMBL/GenBank/DDBJ whole genome shotgun (WGS) entry which is preliminary data.</text>
</comment>
<dbReference type="PANTHER" id="PTHR42912">
    <property type="entry name" value="METHYLTRANSFERASE"/>
    <property type="match status" value="1"/>
</dbReference>
<reference evidence="3" key="1">
    <citation type="journal article" date="2020" name="Stud. Mycol.">
        <title>101 Dothideomycetes genomes: A test case for predicting lifestyles and emergence of pathogens.</title>
        <authorList>
            <person name="Haridas S."/>
            <person name="Albert R."/>
            <person name="Binder M."/>
            <person name="Bloem J."/>
            <person name="LaButti K."/>
            <person name="Salamov A."/>
            <person name="Andreopoulos B."/>
            <person name="Baker S."/>
            <person name="Barry K."/>
            <person name="Bills G."/>
            <person name="Bluhm B."/>
            <person name="Cannon C."/>
            <person name="Castanera R."/>
            <person name="Culley D."/>
            <person name="Daum C."/>
            <person name="Ezra D."/>
            <person name="Gonzalez J."/>
            <person name="Henrissat B."/>
            <person name="Kuo A."/>
            <person name="Liang C."/>
            <person name="Lipzen A."/>
            <person name="Lutzoni F."/>
            <person name="Magnuson J."/>
            <person name="Mondo S."/>
            <person name="Nolan M."/>
            <person name="Ohm R."/>
            <person name="Pangilinan J."/>
            <person name="Park H.-J."/>
            <person name="Ramirez L."/>
            <person name="Alfaro M."/>
            <person name="Sun H."/>
            <person name="Tritt A."/>
            <person name="Yoshinaga Y."/>
            <person name="Zwiers L.-H."/>
            <person name="Turgeon B."/>
            <person name="Goodwin S."/>
            <person name="Spatafora J."/>
            <person name="Crous P."/>
            <person name="Grigoriev I."/>
        </authorList>
    </citation>
    <scope>NUCLEOTIDE SEQUENCE [LARGE SCALE GENOMIC DNA]</scope>
    <source>
        <strain evidence="3">CBS 304.66</strain>
    </source>
</reference>
<dbReference type="InterPro" id="IPR013216">
    <property type="entry name" value="Methyltransf_11"/>
</dbReference>
<name>A0A9P4KBD1_9PLEO</name>
<dbReference type="InterPro" id="IPR029063">
    <property type="entry name" value="SAM-dependent_MTases_sf"/>
</dbReference>
<keyword evidence="2" id="KW-0808">Transferase</keyword>
<evidence type="ECO:0000313" key="3">
    <source>
        <dbReference type="Proteomes" id="UP000800093"/>
    </source>
</evidence>
<dbReference type="PANTHER" id="PTHR42912:SF80">
    <property type="entry name" value="METHYLTRANSFERASE DOMAIN-CONTAINING PROTEIN"/>
    <property type="match status" value="1"/>
</dbReference>
<dbReference type="Gene3D" id="3.40.50.150">
    <property type="entry name" value="Vaccinia Virus protein VP39"/>
    <property type="match status" value="1"/>
</dbReference>
<dbReference type="GO" id="GO:0032259">
    <property type="term" value="P:methylation"/>
    <property type="evidence" value="ECO:0007669"/>
    <property type="project" value="UniProtKB-KW"/>
</dbReference>
<dbReference type="AlphaFoldDB" id="A0A9P4KBD1"/>
<accession>A0A9P4KBD1</accession>
<sequence length="261" mass="28716">MAITIQTHQLPSKHATDQYTTTSSRLAARLLIHTWNTSPESWFAWAGSRIPKHGSILEVGAGTGQLWRETDLPTDTLLTLTDFSPAMCKQLHAIPGATVQQCAAESLPFQPASFDTVVANHMLYHVDSPATALAEFCRVLKPGGTLVVALNGLDHLEELLGIGERIGRPSVIRGQARITAETAQGFLDKEFVNVRQERCPGNFEVRSVQPVVDYLGSLGDEGLDAEQEEVVRKEVWEVIAREGVFRVKKNMVLFTGKKAAW</sequence>
<proteinExistence type="predicted"/>
<evidence type="ECO:0000259" key="1">
    <source>
        <dbReference type="Pfam" id="PF08241"/>
    </source>
</evidence>
<gene>
    <name evidence="2" type="ORF">CC78DRAFT_581977</name>
</gene>
<keyword evidence="2" id="KW-0489">Methyltransferase</keyword>
<keyword evidence="3" id="KW-1185">Reference proteome</keyword>
<dbReference type="SUPFAM" id="SSF53335">
    <property type="entry name" value="S-adenosyl-L-methionine-dependent methyltransferases"/>
    <property type="match status" value="1"/>
</dbReference>
<feature type="domain" description="Methyltransferase type 11" evidence="1">
    <location>
        <begin position="57"/>
        <end position="148"/>
    </location>
</feature>
<protein>
    <submittedName>
        <fullName evidence="2">Methyltransferase type 11</fullName>
    </submittedName>
</protein>
<dbReference type="OrthoDB" id="540004at2759"/>
<dbReference type="GO" id="GO:0008757">
    <property type="term" value="F:S-adenosylmethionine-dependent methyltransferase activity"/>
    <property type="evidence" value="ECO:0007669"/>
    <property type="project" value="InterPro"/>
</dbReference>
<dbReference type="Proteomes" id="UP000800093">
    <property type="component" value="Unassembled WGS sequence"/>
</dbReference>
<evidence type="ECO:0000313" key="2">
    <source>
        <dbReference type="EMBL" id="KAF2262939.1"/>
    </source>
</evidence>
<dbReference type="Pfam" id="PF08241">
    <property type="entry name" value="Methyltransf_11"/>
    <property type="match status" value="1"/>
</dbReference>
<dbReference type="CDD" id="cd02440">
    <property type="entry name" value="AdoMet_MTases"/>
    <property type="match status" value="1"/>
</dbReference>
<dbReference type="InterPro" id="IPR050508">
    <property type="entry name" value="Methyltransf_Superfamily"/>
</dbReference>
<dbReference type="EMBL" id="ML986633">
    <property type="protein sequence ID" value="KAF2262939.1"/>
    <property type="molecule type" value="Genomic_DNA"/>
</dbReference>
<organism evidence="2 3">
    <name type="scientific">Lojkania enalia</name>
    <dbReference type="NCBI Taxonomy" id="147567"/>
    <lineage>
        <taxon>Eukaryota</taxon>
        <taxon>Fungi</taxon>
        <taxon>Dikarya</taxon>
        <taxon>Ascomycota</taxon>
        <taxon>Pezizomycotina</taxon>
        <taxon>Dothideomycetes</taxon>
        <taxon>Pleosporomycetidae</taxon>
        <taxon>Pleosporales</taxon>
        <taxon>Pleosporales incertae sedis</taxon>
        <taxon>Lojkania</taxon>
    </lineage>
</organism>